<evidence type="ECO:0000256" key="2">
    <source>
        <dbReference type="ARBA" id="ARBA00011262"/>
    </source>
</evidence>
<feature type="transmembrane region" description="Helical" evidence="11">
    <location>
        <begin position="23"/>
        <end position="42"/>
    </location>
</feature>
<evidence type="ECO:0000313" key="12">
    <source>
        <dbReference type="EMBL" id="KOF14396.1"/>
    </source>
</evidence>
<feature type="transmembrane region" description="Helical" evidence="11">
    <location>
        <begin position="86"/>
        <end position="104"/>
    </location>
</feature>
<dbReference type="GO" id="GO:0005886">
    <property type="term" value="C:plasma membrane"/>
    <property type="evidence" value="ECO:0007669"/>
    <property type="project" value="UniProtKB-SubCell"/>
</dbReference>
<proteinExistence type="predicted"/>
<evidence type="ECO:0000256" key="3">
    <source>
        <dbReference type="ARBA" id="ARBA00022448"/>
    </source>
</evidence>
<dbReference type="Proteomes" id="UP000037425">
    <property type="component" value="Unassembled WGS sequence"/>
</dbReference>
<reference evidence="13" key="1">
    <citation type="submission" date="2015-07" db="EMBL/GenBank/DDBJ databases">
        <title>Whole genome sequence of an Ensifer adhaerens strain isolated from a cave pool in the Wind Cave National Park.</title>
        <authorList>
            <person name="Eng W.W.H."/>
            <person name="Gan H.M."/>
            <person name="Barton H.A."/>
            <person name="Savka M.A."/>
        </authorList>
    </citation>
    <scope>NUCLEOTIDE SEQUENCE [LARGE SCALE GENOMIC DNA]</scope>
    <source>
        <strain evidence="13">SD006</strain>
    </source>
</reference>
<evidence type="ECO:0000313" key="13">
    <source>
        <dbReference type="Proteomes" id="UP000037425"/>
    </source>
</evidence>
<name>A0A0L8BI54_ENSAD</name>
<dbReference type="Pfam" id="PF02653">
    <property type="entry name" value="BPD_transp_2"/>
    <property type="match status" value="1"/>
</dbReference>
<evidence type="ECO:0000256" key="9">
    <source>
        <dbReference type="ARBA" id="ARBA00025439"/>
    </source>
</evidence>
<comment type="function">
    <text evidence="9">Part of the ABC transporter complex LsrABCD involved in autoinducer 2 (AI-2) import. Probably responsible for the translocation of the substrate across the membrane.</text>
</comment>
<dbReference type="AlphaFoldDB" id="A0A0L8BI54"/>
<evidence type="ECO:0000256" key="5">
    <source>
        <dbReference type="ARBA" id="ARBA00022519"/>
    </source>
</evidence>
<dbReference type="PATRIC" id="fig|106592.7.peg.4254"/>
<evidence type="ECO:0000256" key="6">
    <source>
        <dbReference type="ARBA" id="ARBA00022692"/>
    </source>
</evidence>
<keyword evidence="3" id="KW-0813">Transport</keyword>
<protein>
    <recommendedName>
        <fullName evidence="10">Autoinducer 2 import system permease protein LsrD</fullName>
    </recommendedName>
</protein>
<evidence type="ECO:0000256" key="8">
    <source>
        <dbReference type="ARBA" id="ARBA00023136"/>
    </source>
</evidence>
<feature type="transmembrane region" description="Helical" evidence="11">
    <location>
        <begin position="62"/>
        <end position="79"/>
    </location>
</feature>
<comment type="caution">
    <text evidence="12">The sequence shown here is derived from an EMBL/GenBank/DDBJ whole genome shotgun (WGS) entry which is preliminary data.</text>
</comment>
<dbReference type="EMBL" id="LGAP01000027">
    <property type="protein sequence ID" value="KOF14396.1"/>
    <property type="molecule type" value="Genomic_DNA"/>
</dbReference>
<feature type="transmembrane region" description="Helical" evidence="11">
    <location>
        <begin position="308"/>
        <end position="326"/>
    </location>
</feature>
<keyword evidence="5" id="KW-0997">Cell inner membrane</keyword>
<evidence type="ECO:0000256" key="7">
    <source>
        <dbReference type="ARBA" id="ARBA00022989"/>
    </source>
</evidence>
<evidence type="ECO:0000256" key="1">
    <source>
        <dbReference type="ARBA" id="ARBA00004651"/>
    </source>
</evidence>
<dbReference type="PANTHER" id="PTHR32196:SF71">
    <property type="entry name" value="AUTOINDUCER 2 IMPORT SYSTEM PERMEASE PROTEIN LSRD"/>
    <property type="match status" value="1"/>
</dbReference>
<dbReference type="GO" id="GO:0022857">
    <property type="term" value="F:transmembrane transporter activity"/>
    <property type="evidence" value="ECO:0007669"/>
    <property type="project" value="InterPro"/>
</dbReference>
<gene>
    <name evidence="12" type="ORF">AC244_27320</name>
</gene>
<keyword evidence="6 11" id="KW-0812">Transmembrane</keyword>
<accession>A0A0L8BI54</accession>
<evidence type="ECO:0000256" key="10">
    <source>
        <dbReference type="ARBA" id="ARBA00039381"/>
    </source>
</evidence>
<feature type="transmembrane region" description="Helical" evidence="11">
    <location>
        <begin position="142"/>
        <end position="165"/>
    </location>
</feature>
<organism evidence="12 13">
    <name type="scientific">Ensifer adhaerens</name>
    <name type="common">Sinorhizobium morelense</name>
    <dbReference type="NCBI Taxonomy" id="106592"/>
    <lineage>
        <taxon>Bacteria</taxon>
        <taxon>Pseudomonadati</taxon>
        <taxon>Pseudomonadota</taxon>
        <taxon>Alphaproteobacteria</taxon>
        <taxon>Hyphomicrobiales</taxon>
        <taxon>Rhizobiaceae</taxon>
        <taxon>Sinorhizobium/Ensifer group</taxon>
        <taxon>Ensifer</taxon>
    </lineage>
</organism>
<evidence type="ECO:0000256" key="4">
    <source>
        <dbReference type="ARBA" id="ARBA00022475"/>
    </source>
</evidence>
<feature type="transmembrane region" description="Helical" evidence="11">
    <location>
        <begin position="110"/>
        <end position="135"/>
    </location>
</feature>
<feature type="transmembrane region" description="Helical" evidence="11">
    <location>
        <begin position="230"/>
        <end position="249"/>
    </location>
</feature>
<dbReference type="CDD" id="cd06579">
    <property type="entry name" value="TM_PBP1_transp_AraH_like"/>
    <property type="match status" value="1"/>
</dbReference>
<feature type="transmembrane region" description="Helical" evidence="11">
    <location>
        <begin position="177"/>
        <end position="200"/>
    </location>
</feature>
<evidence type="ECO:0000256" key="11">
    <source>
        <dbReference type="SAM" id="Phobius"/>
    </source>
</evidence>
<sequence length="344" mass="35832">MHHATSHSQQAGSDFSTFFRRQFINYGILPLLLVALILTFAIIEPRFLSYANVMNVTRQVSYLGIIVVAQMLYLVTANYDLSNGATVALSSIGCALVMAATAGGDPATSIALGCLAALGVSLFIGIVNGVLIAVVKVSSFMVTLGMASAAVGVALLVTGGVPVYGLPPEFSRYFGEYAVFGVPFPAIVFGIVVGAAYVLLNWTKIGRHAFAVGGNERAAFQSGVNVRRTLLCMCISGSVLAGLVGLLLTARMSTGEANVGVEFPMQSIIACVIGGIALSGGEGRVSGAVMGALFIVLLSNGMDLIRVQSYVQDILLGGLLVLAIIVDKLRTRVRLRQVAAPQAA</sequence>
<keyword evidence="8 11" id="KW-0472">Membrane</keyword>
<comment type="subcellular location">
    <subcellularLocation>
        <location evidence="1">Cell membrane</location>
        <topology evidence="1">Multi-pass membrane protein</topology>
    </subcellularLocation>
</comment>
<keyword evidence="4" id="KW-1003">Cell membrane</keyword>
<dbReference type="PANTHER" id="PTHR32196">
    <property type="entry name" value="ABC TRANSPORTER PERMEASE PROTEIN YPHD-RELATED-RELATED"/>
    <property type="match status" value="1"/>
</dbReference>
<dbReference type="InterPro" id="IPR001851">
    <property type="entry name" value="ABC_transp_permease"/>
</dbReference>
<comment type="subunit">
    <text evidence="2">The complex is composed of two ATP-binding proteins (LsrA), two transmembrane proteins (LsrC and LsrD) and a solute-binding protein (LsrB).</text>
</comment>
<keyword evidence="7 11" id="KW-1133">Transmembrane helix</keyword>